<protein>
    <recommendedName>
        <fullName evidence="10">Odorant receptor</fullName>
    </recommendedName>
</protein>
<dbReference type="RefSeq" id="XP_025413669.1">
    <property type="nucleotide sequence ID" value="XM_025557884.1"/>
</dbReference>
<evidence type="ECO:0000313" key="11">
    <source>
        <dbReference type="Proteomes" id="UP000694846"/>
    </source>
</evidence>
<comment type="caution">
    <text evidence="10">Lacks conserved residue(s) required for the propagation of feature annotation.</text>
</comment>
<evidence type="ECO:0000256" key="5">
    <source>
        <dbReference type="ARBA" id="ARBA00022725"/>
    </source>
</evidence>
<keyword evidence="8 10" id="KW-0675">Receptor</keyword>
<evidence type="ECO:0000256" key="7">
    <source>
        <dbReference type="ARBA" id="ARBA00023136"/>
    </source>
</evidence>
<comment type="similarity">
    <text evidence="10">Belongs to the insect chemoreceptor superfamily. Heteromeric odorant receptor channel (TC 1.A.69) family.</text>
</comment>
<keyword evidence="7 10" id="KW-0472">Membrane</keyword>
<keyword evidence="3 10" id="KW-0716">Sensory transduction</keyword>
<gene>
    <name evidence="12" type="primary">LOC112685845</name>
</gene>
<keyword evidence="2" id="KW-1003">Cell membrane</keyword>
<feature type="transmembrane region" description="Helical" evidence="10">
    <location>
        <begin position="129"/>
        <end position="151"/>
    </location>
</feature>
<accession>A0A8B8FRT8</accession>
<evidence type="ECO:0000256" key="6">
    <source>
        <dbReference type="ARBA" id="ARBA00022989"/>
    </source>
</evidence>
<feature type="transmembrane region" description="Helical" evidence="10">
    <location>
        <begin position="188"/>
        <end position="208"/>
    </location>
</feature>
<sequence length="423" mass="49551">MKSENDKNLMINMRLMKMIGLYQILSPNSPKILGINIFKYLTIIQLFIIQISAFEFISNIYFCWDNINEVTKYCMYLQSDVIATIQLYYVLKKSNEIWNCIRLTSTSHLAYKYHSRRIFEAGQSKSKSYSVLIMLLWVTLVVSWILVPYMVKNYYIEVNVENVVYRYRFSALNCLYPVTDKFYNEHFIAYYCVESIILMCWGHIRMIFDVLGTSMCITIAFQLKMIANSFSMLNITDNHSTNYHFDSDNATKLIECKESTFIVNFKVLVQDQQKVVENMKNIYRILRSVMLLQIALNSLTTILLCSITIMNYFNGLSLTSPMNIRLLMAIVTYSSHIFFICYLFEDINEQKESLNFALYSSGWTESSIKCKKILLLAMRLNNAEKLKLQITKKQIVNFELFTSIMQTTYSVSSLLVKQCSKKM</sequence>
<dbReference type="GO" id="GO:0004984">
    <property type="term" value="F:olfactory receptor activity"/>
    <property type="evidence" value="ECO:0007669"/>
    <property type="project" value="InterPro"/>
</dbReference>
<evidence type="ECO:0000313" key="12">
    <source>
        <dbReference type="RefSeq" id="XP_025413669.1"/>
    </source>
</evidence>
<feature type="transmembrane region" description="Helical" evidence="10">
    <location>
        <begin position="289"/>
        <end position="312"/>
    </location>
</feature>
<name>A0A8B8FRT8_9HEMI</name>
<dbReference type="OrthoDB" id="6617147at2759"/>
<keyword evidence="4 10" id="KW-0812">Transmembrane</keyword>
<evidence type="ECO:0000256" key="1">
    <source>
        <dbReference type="ARBA" id="ARBA00004651"/>
    </source>
</evidence>
<keyword evidence="6 10" id="KW-1133">Transmembrane helix</keyword>
<reference evidence="12" key="1">
    <citation type="submission" date="2025-08" db="UniProtKB">
        <authorList>
            <consortium name="RefSeq"/>
        </authorList>
    </citation>
    <scope>IDENTIFICATION</scope>
    <source>
        <tissue evidence="12">Whole body</tissue>
    </source>
</reference>
<dbReference type="GO" id="GO:0007165">
    <property type="term" value="P:signal transduction"/>
    <property type="evidence" value="ECO:0007669"/>
    <property type="project" value="UniProtKB-KW"/>
</dbReference>
<evidence type="ECO:0000256" key="9">
    <source>
        <dbReference type="ARBA" id="ARBA00023224"/>
    </source>
</evidence>
<dbReference type="PANTHER" id="PTHR21137:SF35">
    <property type="entry name" value="ODORANT RECEPTOR 19A-RELATED"/>
    <property type="match status" value="1"/>
</dbReference>
<feature type="transmembrane region" description="Helical" evidence="10">
    <location>
        <begin position="324"/>
        <end position="344"/>
    </location>
</feature>
<evidence type="ECO:0000256" key="8">
    <source>
        <dbReference type="ARBA" id="ARBA00023170"/>
    </source>
</evidence>
<dbReference type="AlphaFoldDB" id="A0A8B8FRT8"/>
<evidence type="ECO:0000256" key="4">
    <source>
        <dbReference type="ARBA" id="ARBA00022692"/>
    </source>
</evidence>
<evidence type="ECO:0000256" key="3">
    <source>
        <dbReference type="ARBA" id="ARBA00022606"/>
    </source>
</evidence>
<evidence type="ECO:0000256" key="2">
    <source>
        <dbReference type="ARBA" id="ARBA00022475"/>
    </source>
</evidence>
<evidence type="ECO:0000256" key="10">
    <source>
        <dbReference type="RuleBase" id="RU351113"/>
    </source>
</evidence>
<dbReference type="Proteomes" id="UP000694846">
    <property type="component" value="Unplaced"/>
</dbReference>
<organism evidence="11 12">
    <name type="scientific">Sipha flava</name>
    <name type="common">yellow sugarcane aphid</name>
    <dbReference type="NCBI Taxonomy" id="143950"/>
    <lineage>
        <taxon>Eukaryota</taxon>
        <taxon>Metazoa</taxon>
        <taxon>Ecdysozoa</taxon>
        <taxon>Arthropoda</taxon>
        <taxon>Hexapoda</taxon>
        <taxon>Insecta</taxon>
        <taxon>Pterygota</taxon>
        <taxon>Neoptera</taxon>
        <taxon>Paraneoptera</taxon>
        <taxon>Hemiptera</taxon>
        <taxon>Sternorrhyncha</taxon>
        <taxon>Aphidomorpha</taxon>
        <taxon>Aphidoidea</taxon>
        <taxon>Aphididae</taxon>
        <taxon>Sipha</taxon>
    </lineage>
</organism>
<feature type="transmembrane region" description="Helical" evidence="10">
    <location>
        <begin position="44"/>
        <end position="64"/>
    </location>
</feature>
<dbReference type="PANTHER" id="PTHR21137">
    <property type="entry name" value="ODORANT RECEPTOR"/>
    <property type="match status" value="1"/>
</dbReference>
<keyword evidence="9 10" id="KW-0807">Transducer</keyword>
<proteinExistence type="inferred from homology"/>
<dbReference type="GeneID" id="112685845"/>
<comment type="subcellular location">
    <subcellularLocation>
        <location evidence="1 10">Cell membrane</location>
        <topology evidence="1 10">Multi-pass membrane protein</topology>
    </subcellularLocation>
</comment>
<dbReference type="GO" id="GO:0005549">
    <property type="term" value="F:odorant binding"/>
    <property type="evidence" value="ECO:0007669"/>
    <property type="project" value="InterPro"/>
</dbReference>
<dbReference type="InterPro" id="IPR004117">
    <property type="entry name" value="7tm6_olfct_rcpt"/>
</dbReference>
<keyword evidence="11" id="KW-1185">Reference proteome</keyword>
<dbReference type="Pfam" id="PF02949">
    <property type="entry name" value="7tm_6"/>
    <property type="match status" value="1"/>
</dbReference>
<keyword evidence="5 10" id="KW-0552">Olfaction</keyword>
<dbReference type="GO" id="GO:0005886">
    <property type="term" value="C:plasma membrane"/>
    <property type="evidence" value="ECO:0007669"/>
    <property type="project" value="UniProtKB-SubCell"/>
</dbReference>